<sequence length="306" mass="33090">MTMSVWNSGLIKVTAATALFIAIAQPSHGEDLKYKPISVKTPDGLTISAQEWGNPNGPEILFIHGFSQSHLSWMRQVDSDLAKEFRIVTYDLRGHGNSDKPLDPALYRDSKAWGDEVQAVIDAAGFKRPVLVGWSYAGRVISDYVATHGAGQLAGINFVDAGIKADPALVGENLKNLPIMASEDLATNIAATRTFVHGCFSKQPSADDFEVMLSFNMMVPPKVRAALGGRPLDATENMSKLKIPVLVTHGGEDRNSKVGTAKYTASVIPGAKLSIYEGIGHSPFYEDAPRFNTELAAFVREANKTN</sequence>
<evidence type="ECO:0000259" key="2">
    <source>
        <dbReference type="Pfam" id="PF12697"/>
    </source>
</evidence>
<dbReference type="GO" id="GO:0016020">
    <property type="term" value="C:membrane"/>
    <property type="evidence" value="ECO:0007669"/>
    <property type="project" value="TreeGrafter"/>
</dbReference>
<dbReference type="Gene3D" id="3.40.50.1820">
    <property type="entry name" value="alpha/beta hydrolase"/>
    <property type="match status" value="1"/>
</dbReference>
<proteinExistence type="predicted"/>
<dbReference type="InterPro" id="IPR050266">
    <property type="entry name" value="AB_hydrolase_sf"/>
</dbReference>
<dbReference type="AlphaFoldDB" id="A0A1H2BJB8"/>
<dbReference type="GO" id="GO:0016787">
    <property type="term" value="F:hydrolase activity"/>
    <property type="evidence" value="ECO:0007669"/>
    <property type="project" value="UniProtKB-KW"/>
</dbReference>
<keyword evidence="4" id="KW-1185">Reference proteome</keyword>
<protein>
    <submittedName>
        <fullName evidence="3">Pimeloyl-ACP methyl ester carboxylesterase</fullName>
    </submittedName>
</protein>
<dbReference type="Pfam" id="PF12697">
    <property type="entry name" value="Abhydrolase_6"/>
    <property type="match status" value="1"/>
</dbReference>
<dbReference type="RefSeq" id="WP_146690710.1">
    <property type="nucleotide sequence ID" value="NZ_LT629750.1"/>
</dbReference>
<dbReference type="InterPro" id="IPR000073">
    <property type="entry name" value="AB_hydrolase_1"/>
</dbReference>
<evidence type="ECO:0000313" key="4">
    <source>
        <dbReference type="Proteomes" id="UP000243904"/>
    </source>
</evidence>
<keyword evidence="1" id="KW-0378">Hydrolase</keyword>
<reference evidence="4" key="1">
    <citation type="submission" date="2016-10" db="EMBL/GenBank/DDBJ databases">
        <authorList>
            <person name="Varghese N."/>
            <person name="Submissions S."/>
        </authorList>
    </citation>
    <scope>NUCLEOTIDE SEQUENCE [LARGE SCALE GENOMIC DNA]</scope>
    <source>
        <strain evidence="4">GAS369</strain>
    </source>
</reference>
<dbReference type="InterPro" id="IPR029058">
    <property type="entry name" value="AB_hydrolase_fold"/>
</dbReference>
<dbReference type="EMBL" id="LT629750">
    <property type="protein sequence ID" value="SDT58177.1"/>
    <property type="molecule type" value="Genomic_DNA"/>
</dbReference>
<organism evidence="3 4">
    <name type="scientific">Bradyrhizobium canariense</name>
    <dbReference type="NCBI Taxonomy" id="255045"/>
    <lineage>
        <taxon>Bacteria</taxon>
        <taxon>Pseudomonadati</taxon>
        <taxon>Pseudomonadota</taxon>
        <taxon>Alphaproteobacteria</taxon>
        <taxon>Hyphomicrobiales</taxon>
        <taxon>Nitrobacteraceae</taxon>
        <taxon>Bradyrhizobium</taxon>
    </lineage>
</organism>
<dbReference type="PANTHER" id="PTHR43798">
    <property type="entry name" value="MONOACYLGLYCEROL LIPASE"/>
    <property type="match status" value="1"/>
</dbReference>
<dbReference type="SUPFAM" id="SSF53474">
    <property type="entry name" value="alpha/beta-Hydrolases"/>
    <property type="match status" value="1"/>
</dbReference>
<dbReference type="PANTHER" id="PTHR43798:SF31">
    <property type="entry name" value="AB HYDROLASE SUPERFAMILY PROTEIN YCLE"/>
    <property type="match status" value="1"/>
</dbReference>
<feature type="domain" description="AB hydrolase-1" evidence="2">
    <location>
        <begin position="60"/>
        <end position="291"/>
    </location>
</feature>
<accession>A0A1H2BJB8</accession>
<dbReference type="Proteomes" id="UP000243904">
    <property type="component" value="Chromosome I"/>
</dbReference>
<evidence type="ECO:0000313" key="3">
    <source>
        <dbReference type="EMBL" id="SDT58177.1"/>
    </source>
</evidence>
<evidence type="ECO:0000256" key="1">
    <source>
        <dbReference type="ARBA" id="ARBA00022801"/>
    </source>
</evidence>
<name>A0A1H2BJB8_9BRAD</name>
<gene>
    <name evidence="3" type="ORF">SAMN05444158_7228</name>
</gene>